<dbReference type="PANTHER" id="PTHR46889">
    <property type="entry name" value="TRANSPOSASE INSF FOR INSERTION SEQUENCE IS3B-RELATED"/>
    <property type="match status" value="1"/>
</dbReference>
<organism evidence="2 3">
    <name type="scientific">Halomonas tibetensis</name>
    <dbReference type="NCBI Taxonomy" id="2259590"/>
    <lineage>
        <taxon>Bacteria</taxon>
        <taxon>Pseudomonadati</taxon>
        <taxon>Pseudomonadota</taxon>
        <taxon>Gammaproteobacteria</taxon>
        <taxon>Oceanospirillales</taxon>
        <taxon>Halomonadaceae</taxon>
        <taxon>Halomonas</taxon>
    </lineage>
</organism>
<dbReference type="InterPro" id="IPR050900">
    <property type="entry name" value="Transposase_IS3/IS150/IS904"/>
</dbReference>
<dbReference type="SUPFAM" id="SSF46689">
    <property type="entry name" value="Homeodomain-like"/>
    <property type="match status" value="1"/>
</dbReference>
<protein>
    <submittedName>
        <fullName evidence="2">DDE-type integrase/transposase/recombinase</fullName>
    </submittedName>
</protein>
<dbReference type="Proteomes" id="UP001595386">
    <property type="component" value="Unassembled WGS sequence"/>
</dbReference>
<sequence>MISIPDRQRAIALIEDARAQGARLEAACRELGITARTYQRWTRGGELREDQRPLVDRPVPANALTPAEEQEILDVCHRPEYASLPPEQIVARLFDEEQRYVASPSSFYRVLHKHREVVHRGRAKPPQRRAKPTTYQAAAPNQVWSWDATWLGGPIKGQYYYLVMMVDIFSRKITGWEVFLAESAHNSRSVLERAVLAEQIIDQPLVLHADNGSPFKGATLLEKLHHLVTAIHAVDVKN</sequence>
<dbReference type="InterPro" id="IPR009057">
    <property type="entry name" value="Homeodomain-like_sf"/>
</dbReference>
<proteinExistence type="predicted"/>
<feature type="domain" description="Integrase catalytic" evidence="1">
    <location>
        <begin position="136"/>
        <end position="238"/>
    </location>
</feature>
<evidence type="ECO:0000259" key="1">
    <source>
        <dbReference type="PROSITE" id="PS50994"/>
    </source>
</evidence>
<dbReference type="SUPFAM" id="SSF53098">
    <property type="entry name" value="Ribonuclease H-like"/>
    <property type="match status" value="1"/>
</dbReference>
<dbReference type="Gene3D" id="3.30.420.10">
    <property type="entry name" value="Ribonuclease H-like superfamily/Ribonuclease H"/>
    <property type="match status" value="1"/>
</dbReference>
<gene>
    <name evidence="2" type="ORF">ACFODV_14240</name>
</gene>
<evidence type="ECO:0000313" key="2">
    <source>
        <dbReference type="EMBL" id="MFC2993183.1"/>
    </source>
</evidence>
<dbReference type="InterPro" id="IPR036397">
    <property type="entry name" value="RNaseH_sf"/>
</dbReference>
<dbReference type="PANTHER" id="PTHR46889:SF5">
    <property type="entry name" value="INTEGRASE PROTEIN"/>
    <property type="match status" value="1"/>
</dbReference>
<name>A0ABV7B7F6_9GAMM</name>
<dbReference type="Pfam" id="PF00665">
    <property type="entry name" value="rve"/>
    <property type="match status" value="1"/>
</dbReference>
<dbReference type="InterPro" id="IPR001584">
    <property type="entry name" value="Integrase_cat-core"/>
</dbReference>
<evidence type="ECO:0000313" key="3">
    <source>
        <dbReference type="Proteomes" id="UP001595386"/>
    </source>
</evidence>
<dbReference type="EMBL" id="JBHRSQ010000020">
    <property type="protein sequence ID" value="MFC2993183.1"/>
    <property type="molecule type" value="Genomic_DNA"/>
</dbReference>
<dbReference type="PROSITE" id="PS50994">
    <property type="entry name" value="INTEGRASE"/>
    <property type="match status" value="1"/>
</dbReference>
<dbReference type="InterPro" id="IPR012337">
    <property type="entry name" value="RNaseH-like_sf"/>
</dbReference>
<reference evidence="3" key="1">
    <citation type="journal article" date="2019" name="Int. J. Syst. Evol. Microbiol.">
        <title>The Global Catalogue of Microorganisms (GCM) 10K type strain sequencing project: providing services to taxonomists for standard genome sequencing and annotation.</title>
        <authorList>
            <consortium name="The Broad Institute Genomics Platform"/>
            <consortium name="The Broad Institute Genome Sequencing Center for Infectious Disease"/>
            <person name="Wu L."/>
            <person name="Ma J."/>
        </authorList>
    </citation>
    <scope>NUCLEOTIDE SEQUENCE [LARGE SCALE GENOMIC DNA]</scope>
    <source>
        <strain evidence="3">KCTC 52660</strain>
    </source>
</reference>
<dbReference type="Pfam" id="PF13565">
    <property type="entry name" value="HTH_32"/>
    <property type="match status" value="1"/>
</dbReference>
<accession>A0ABV7B7F6</accession>
<comment type="caution">
    <text evidence="2">The sequence shown here is derived from an EMBL/GenBank/DDBJ whole genome shotgun (WGS) entry which is preliminary data.</text>
</comment>
<keyword evidence="3" id="KW-1185">Reference proteome</keyword>
<dbReference type="RefSeq" id="WP_379760569.1">
    <property type="nucleotide sequence ID" value="NZ_JBHRSQ010000020.1"/>
</dbReference>